<sequence>MHCVDWSGRCETPAGEACLGRPRSSGSDEEAHGPPAESERLQRKSTNKFNRVFLLIMAYVKIDFRNLIDKHVYTG</sequence>
<dbReference type="EMBL" id="PGUY01000078">
    <property type="protein sequence ID" value="PLT27804.1"/>
    <property type="molecule type" value="Genomic_DNA"/>
</dbReference>
<protein>
    <submittedName>
        <fullName evidence="2">Uncharacterized protein</fullName>
    </submittedName>
</protein>
<evidence type="ECO:0000313" key="2">
    <source>
        <dbReference type="EMBL" id="PLT27804.1"/>
    </source>
</evidence>
<feature type="region of interest" description="Disordered" evidence="1">
    <location>
        <begin position="17"/>
        <end position="43"/>
    </location>
</feature>
<evidence type="ECO:0000313" key="3">
    <source>
        <dbReference type="Proteomes" id="UP000234748"/>
    </source>
</evidence>
<comment type="caution">
    <text evidence="2">The sequence shown here is derived from an EMBL/GenBank/DDBJ whole genome shotgun (WGS) entry which is preliminary data.</text>
</comment>
<name>A0A2N5M0A7_9BACI</name>
<keyword evidence="3" id="KW-1185">Reference proteome</keyword>
<feature type="compositionally biased region" description="Basic and acidic residues" evidence="1">
    <location>
        <begin position="29"/>
        <end position="42"/>
    </location>
</feature>
<dbReference type="Proteomes" id="UP000234748">
    <property type="component" value="Unassembled WGS sequence"/>
</dbReference>
<evidence type="ECO:0000256" key="1">
    <source>
        <dbReference type="SAM" id="MobiDB-lite"/>
    </source>
</evidence>
<organism evidence="2 3">
    <name type="scientific">Peribacillus deserti</name>
    <dbReference type="NCBI Taxonomy" id="673318"/>
    <lineage>
        <taxon>Bacteria</taxon>
        <taxon>Bacillati</taxon>
        <taxon>Bacillota</taxon>
        <taxon>Bacilli</taxon>
        <taxon>Bacillales</taxon>
        <taxon>Bacillaceae</taxon>
        <taxon>Peribacillus</taxon>
    </lineage>
</organism>
<gene>
    <name evidence="2" type="ORF">CUU66_22090</name>
</gene>
<accession>A0A2N5M0A7</accession>
<dbReference type="AlphaFoldDB" id="A0A2N5M0A7"/>
<dbReference type="OrthoDB" id="2942268at2"/>
<reference evidence="2 3" key="1">
    <citation type="submission" date="2017-11" db="EMBL/GenBank/DDBJ databases">
        <title>Comparitive Functional Genomics of Dry Heat Resistant strains isolated from the Viking Spacecraft.</title>
        <authorList>
            <person name="Seuylemezian A."/>
            <person name="Cooper K."/>
            <person name="Vaishampayan P."/>
        </authorList>
    </citation>
    <scope>NUCLEOTIDE SEQUENCE [LARGE SCALE GENOMIC DNA]</scope>
    <source>
        <strain evidence="2 3">V1-29</strain>
    </source>
</reference>
<proteinExistence type="predicted"/>